<gene>
    <name evidence="1" type="ORF">CDEB00056_LOCUS12968</name>
</gene>
<name>A0A7S3Q781_9STRA</name>
<accession>A0A7S3Q781</accession>
<organism evidence="1">
    <name type="scientific">Chaetoceros debilis</name>
    <dbReference type="NCBI Taxonomy" id="122233"/>
    <lineage>
        <taxon>Eukaryota</taxon>
        <taxon>Sar</taxon>
        <taxon>Stramenopiles</taxon>
        <taxon>Ochrophyta</taxon>
        <taxon>Bacillariophyta</taxon>
        <taxon>Coscinodiscophyceae</taxon>
        <taxon>Chaetocerotophycidae</taxon>
        <taxon>Chaetocerotales</taxon>
        <taxon>Chaetocerotaceae</taxon>
        <taxon>Chaetoceros</taxon>
    </lineage>
</organism>
<proteinExistence type="predicted"/>
<dbReference type="EMBL" id="HBIO01016855">
    <property type="protein sequence ID" value="CAE0468115.1"/>
    <property type="molecule type" value="Transcribed_RNA"/>
</dbReference>
<sequence>MDNSFYASLLDDSNGDDDNTSNDTTRTQPPVVLSVILCRKSKTLQSSSSNTSSSSVRLAVAARIPRKRMDCTDPIQHTIQYFSFLDDRRRFTNLDALLTRLSPVGVVHLSCTESAEVS</sequence>
<protein>
    <submittedName>
        <fullName evidence="1">Uncharacterized protein</fullName>
    </submittedName>
</protein>
<reference evidence="1" key="1">
    <citation type="submission" date="2021-01" db="EMBL/GenBank/DDBJ databases">
        <authorList>
            <person name="Corre E."/>
            <person name="Pelletier E."/>
            <person name="Niang G."/>
            <person name="Scheremetjew M."/>
            <person name="Finn R."/>
            <person name="Kale V."/>
            <person name="Holt S."/>
            <person name="Cochrane G."/>
            <person name="Meng A."/>
            <person name="Brown T."/>
            <person name="Cohen L."/>
        </authorList>
    </citation>
    <scope>NUCLEOTIDE SEQUENCE</scope>
    <source>
        <strain evidence="1">MM31A-1</strain>
    </source>
</reference>
<dbReference type="AlphaFoldDB" id="A0A7S3Q781"/>
<evidence type="ECO:0000313" key="1">
    <source>
        <dbReference type="EMBL" id="CAE0468115.1"/>
    </source>
</evidence>